<dbReference type="InterPro" id="IPR036515">
    <property type="entry name" value="Transposase_17_sf"/>
</dbReference>
<dbReference type="Proteomes" id="UP000727962">
    <property type="component" value="Unassembled WGS sequence"/>
</dbReference>
<protein>
    <recommendedName>
        <fullName evidence="3">Transposase</fullName>
    </recommendedName>
</protein>
<proteinExistence type="predicted"/>
<reference evidence="1" key="1">
    <citation type="submission" date="2020-07" db="EMBL/GenBank/DDBJ databases">
        <title>Huge and variable diversity of episymbiotic CPR bacteria and DPANN archaea in groundwater ecosystems.</title>
        <authorList>
            <person name="He C.Y."/>
            <person name="Keren R."/>
            <person name="Whittaker M."/>
            <person name="Farag I.F."/>
            <person name="Doudna J."/>
            <person name="Cate J.H.D."/>
            <person name="Banfield J.F."/>
        </authorList>
    </citation>
    <scope>NUCLEOTIDE SEQUENCE</scope>
    <source>
        <strain evidence="1">NC_groundwater_17_Pr7_B-0.1um_64_12</strain>
    </source>
</reference>
<dbReference type="GO" id="GO:0003677">
    <property type="term" value="F:DNA binding"/>
    <property type="evidence" value="ECO:0007669"/>
    <property type="project" value="InterPro"/>
</dbReference>
<accession>A0A931LUI6</accession>
<name>A0A931LUI6_FIMGI</name>
<organism evidence="1 2">
    <name type="scientific">Fimbriimonas ginsengisoli</name>
    <dbReference type="NCBI Taxonomy" id="1005039"/>
    <lineage>
        <taxon>Bacteria</taxon>
        <taxon>Bacillati</taxon>
        <taxon>Armatimonadota</taxon>
        <taxon>Fimbriimonadia</taxon>
        <taxon>Fimbriimonadales</taxon>
        <taxon>Fimbriimonadaceae</taxon>
        <taxon>Fimbriimonas</taxon>
    </lineage>
</organism>
<dbReference type="GO" id="GO:0006313">
    <property type="term" value="P:DNA transposition"/>
    <property type="evidence" value="ECO:0007669"/>
    <property type="project" value="InterPro"/>
</dbReference>
<evidence type="ECO:0008006" key="3">
    <source>
        <dbReference type="Google" id="ProtNLM"/>
    </source>
</evidence>
<dbReference type="Gene3D" id="3.30.70.1290">
    <property type="entry name" value="Transposase IS200-like"/>
    <property type="match status" value="1"/>
</dbReference>
<dbReference type="EMBL" id="JACOSL010000030">
    <property type="protein sequence ID" value="MBI1756429.1"/>
    <property type="molecule type" value="Genomic_DNA"/>
</dbReference>
<sequence length="66" mass="7896">MMRSHVQKLDYIHGNSVRAGLVARPEDYRWSSARLYEQGLYDEDRGLAEQVLALMETERDWLQRER</sequence>
<gene>
    <name evidence="1" type="ORF">HYR64_04895</name>
</gene>
<evidence type="ECO:0000313" key="1">
    <source>
        <dbReference type="EMBL" id="MBI1756429.1"/>
    </source>
</evidence>
<dbReference type="GO" id="GO:0004803">
    <property type="term" value="F:transposase activity"/>
    <property type="evidence" value="ECO:0007669"/>
    <property type="project" value="InterPro"/>
</dbReference>
<comment type="caution">
    <text evidence="1">The sequence shown here is derived from an EMBL/GenBank/DDBJ whole genome shotgun (WGS) entry which is preliminary data.</text>
</comment>
<evidence type="ECO:0000313" key="2">
    <source>
        <dbReference type="Proteomes" id="UP000727962"/>
    </source>
</evidence>
<dbReference type="AlphaFoldDB" id="A0A931LUI6"/>